<dbReference type="SUPFAM" id="SSF55347">
    <property type="entry name" value="Glyceraldehyde-3-phosphate dehydrogenase-like, C-terminal domain"/>
    <property type="match status" value="1"/>
</dbReference>
<keyword evidence="9" id="KW-1185">Reference proteome</keyword>
<evidence type="ECO:0000256" key="2">
    <source>
        <dbReference type="ARBA" id="ARBA00023002"/>
    </source>
</evidence>
<comment type="similarity">
    <text evidence="1">Belongs to the Gfo/Idh/MocA family.</text>
</comment>
<dbReference type="Pfam" id="PF01408">
    <property type="entry name" value="GFO_IDH_MocA"/>
    <property type="match status" value="1"/>
</dbReference>
<name>A0A9P4MAZ1_9PEZI</name>
<evidence type="ECO:0000256" key="5">
    <source>
        <dbReference type="ARBA" id="ARBA00049233"/>
    </source>
</evidence>
<protein>
    <recommendedName>
        <fullName evidence="3">D-xylose 1-dehydrogenase (NADP(+), D-xylono-1,5-lactone-forming)</fullName>
        <ecNumber evidence="3">1.1.1.179</ecNumber>
    </recommendedName>
    <alternativeName>
        <fullName evidence="4">D-xylose-NADP dehydrogenase</fullName>
    </alternativeName>
</protein>
<evidence type="ECO:0000256" key="3">
    <source>
        <dbReference type="ARBA" id="ARBA00038984"/>
    </source>
</evidence>
<comment type="caution">
    <text evidence="8">The sequence shown here is derived from an EMBL/GenBank/DDBJ whole genome shotgun (WGS) entry which is preliminary data.</text>
</comment>
<feature type="domain" description="Gfo/Idh/MocA-like oxidoreductase N-terminal" evidence="6">
    <location>
        <begin position="7"/>
        <end position="133"/>
    </location>
</feature>
<dbReference type="SUPFAM" id="SSF51735">
    <property type="entry name" value="NAD(P)-binding Rossmann-fold domains"/>
    <property type="match status" value="1"/>
</dbReference>
<gene>
    <name evidence="8" type="ORF">NA57DRAFT_30573</name>
</gene>
<evidence type="ECO:0000256" key="1">
    <source>
        <dbReference type="ARBA" id="ARBA00010928"/>
    </source>
</evidence>
<dbReference type="Gene3D" id="3.40.50.720">
    <property type="entry name" value="NAD(P)-binding Rossmann-like Domain"/>
    <property type="match status" value="1"/>
</dbReference>
<evidence type="ECO:0000313" key="8">
    <source>
        <dbReference type="EMBL" id="KAF2103780.1"/>
    </source>
</evidence>
<comment type="catalytic activity">
    <reaction evidence="5">
        <text>D-xylose + NADP(+) = D-xylono-1,5-lactone + NADPH + H(+)</text>
        <dbReference type="Rhea" id="RHEA:22000"/>
        <dbReference type="ChEBI" id="CHEBI:15378"/>
        <dbReference type="ChEBI" id="CHEBI:15867"/>
        <dbReference type="ChEBI" id="CHEBI:53455"/>
        <dbReference type="ChEBI" id="CHEBI:57783"/>
        <dbReference type="ChEBI" id="CHEBI:58349"/>
        <dbReference type="EC" id="1.1.1.179"/>
    </reaction>
</comment>
<dbReference type="GO" id="GO:0000166">
    <property type="term" value="F:nucleotide binding"/>
    <property type="evidence" value="ECO:0007669"/>
    <property type="project" value="InterPro"/>
</dbReference>
<evidence type="ECO:0000259" key="7">
    <source>
        <dbReference type="Pfam" id="PF22725"/>
    </source>
</evidence>
<evidence type="ECO:0000256" key="4">
    <source>
        <dbReference type="ARBA" id="ARBA00042988"/>
    </source>
</evidence>
<organism evidence="8 9">
    <name type="scientific">Rhizodiscina lignyota</name>
    <dbReference type="NCBI Taxonomy" id="1504668"/>
    <lineage>
        <taxon>Eukaryota</taxon>
        <taxon>Fungi</taxon>
        <taxon>Dikarya</taxon>
        <taxon>Ascomycota</taxon>
        <taxon>Pezizomycotina</taxon>
        <taxon>Dothideomycetes</taxon>
        <taxon>Pleosporomycetidae</taxon>
        <taxon>Aulographales</taxon>
        <taxon>Rhizodiscinaceae</taxon>
        <taxon>Rhizodiscina</taxon>
    </lineage>
</organism>
<dbReference type="InterPro" id="IPR000683">
    <property type="entry name" value="Gfo/Idh/MocA-like_OxRdtase_N"/>
</dbReference>
<reference evidence="8" key="1">
    <citation type="journal article" date="2020" name="Stud. Mycol.">
        <title>101 Dothideomycetes genomes: a test case for predicting lifestyles and emergence of pathogens.</title>
        <authorList>
            <person name="Haridas S."/>
            <person name="Albert R."/>
            <person name="Binder M."/>
            <person name="Bloem J."/>
            <person name="Labutti K."/>
            <person name="Salamov A."/>
            <person name="Andreopoulos B."/>
            <person name="Baker S."/>
            <person name="Barry K."/>
            <person name="Bills G."/>
            <person name="Bluhm B."/>
            <person name="Cannon C."/>
            <person name="Castanera R."/>
            <person name="Culley D."/>
            <person name="Daum C."/>
            <person name="Ezra D."/>
            <person name="Gonzalez J."/>
            <person name="Henrissat B."/>
            <person name="Kuo A."/>
            <person name="Liang C."/>
            <person name="Lipzen A."/>
            <person name="Lutzoni F."/>
            <person name="Magnuson J."/>
            <person name="Mondo S."/>
            <person name="Nolan M."/>
            <person name="Ohm R."/>
            <person name="Pangilinan J."/>
            <person name="Park H.-J."/>
            <person name="Ramirez L."/>
            <person name="Alfaro M."/>
            <person name="Sun H."/>
            <person name="Tritt A."/>
            <person name="Yoshinaga Y."/>
            <person name="Zwiers L.-H."/>
            <person name="Turgeon B."/>
            <person name="Goodwin S."/>
            <person name="Spatafora J."/>
            <person name="Crous P."/>
            <person name="Grigoriev I."/>
        </authorList>
    </citation>
    <scope>NUCLEOTIDE SEQUENCE</scope>
    <source>
        <strain evidence="8">CBS 133067</strain>
    </source>
</reference>
<dbReference type="Pfam" id="PF22725">
    <property type="entry name" value="GFO_IDH_MocA_C3"/>
    <property type="match status" value="1"/>
</dbReference>
<dbReference type="InterPro" id="IPR036291">
    <property type="entry name" value="NAD(P)-bd_dom_sf"/>
</dbReference>
<dbReference type="AlphaFoldDB" id="A0A9P4MAZ1"/>
<evidence type="ECO:0000259" key="6">
    <source>
        <dbReference type="Pfam" id="PF01408"/>
    </source>
</evidence>
<keyword evidence="2" id="KW-0560">Oxidoreductase</keyword>
<dbReference type="Gene3D" id="3.30.360.10">
    <property type="entry name" value="Dihydrodipicolinate Reductase, domain 2"/>
    <property type="match status" value="1"/>
</dbReference>
<dbReference type="GO" id="GO:0047837">
    <property type="term" value="F:D-xylose 1-dehydrogenase (NADP+) activity"/>
    <property type="evidence" value="ECO:0007669"/>
    <property type="project" value="UniProtKB-EC"/>
</dbReference>
<dbReference type="PANTHER" id="PTHR22604:SF115">
    <property type="entry name" value="DIHYDRODIOL DEHYDROGENASE, PUTATIVE (AFU_ORTHOLOGUE AFUA_1G07520)-RELATED"/>
    <property type="match status" value="1"/>
</dbReference>
<dbReference type="InterPro" id="IPR055170">
    <property type="entry name" value="GFO_IDH_MocA-like_dom"/>
</dbReference>
<accession>A0A9P4MAZ1</accession>
<sequence>MPYVCRWGILATGGIAESFAKDLLVDPSTRSVTKIRHTITAAASSSGASRARKFLEDLGVADSASSYGSYEELAQDPNVDIIYVATPHSHHFQNVMLCLEAGRNVLCEKAFTVNAAQTRVLIDKAREKNLFLMEAVWTRYFPLSEYLTDTILNGTIGSVQRVIADLSVPTDPDVANSESLSRIEDPKTAGGALLELGVYPINWCFQAIYNVIPADIRSPPSVKAVIKKYPSGVDETTSMILVFPRPSEYGGDAHAFATCSITPGSRWRETRAPQPSVRILGTKGELELYHPSFRPARTRLMTENGDIVEKTWPHPGPGKGSNWYNWYRDERLAEGEARGMAWQADEAATALSTDQKESSKQSLEESLVIMQVMDEVRRQGDLVYSEELESTAYPLQL</sequence>
<feature type="domain" description="GFO/IDH/MocA-like oxidoreductase" evidence="7">
    <location>
        <begin position="149"/>
        <end position="287"/>
    </location>
</feature>
<dbReference type="OrthoDB" id="2129491at2759"/>
<dbReference type="EC" id="1.1.1.179" evidence="3"/>
<dbReference type="PANTHER" id="PTHR22604">
    <property type="entry name" value="OXIDOREDUCTASES"/>
    <property type="match status" value="1"/>
</dbReference>
<dbReference type="InterPro" id="IPR050984">
    <property type="entry name" value="Gfo/Idh/MocA_domain"/>
</dbReference>
<dbReference type="Proteomes" id="UP000799772">
    <property type="component" value="Unassembled WGS sequence"/>
</dbReference>
<evidence type="ECO:0000313" key="9">
    <source>
        <dbReference type="Proteomes" id="UP000799772"/>
    </source>
</evidence>
<dbReference type="EMBL" id="ML978121">
    <property type="protein sequence ID" value="KAF2103780.1"/>
    <property type="molecule type" value="Genomic_DNA"/>
</dbReference>
<proteinExistence type="inferred from homology"/>